<evidence type="ECO:0000313" key="6">
    <source>
        <dbReference type="EMBL" id="NJQ00317.1"/>
    </source>
</evidence>
<organism evidence="6 7">
    <name type="scientific">Streptomyces zingiberis</name>
    <dbReference type="NCBI Taxonomy" id="2053010"/>
    <lineage>
        <taxon>Bacteria</taxon>
        <taxon>Bacillati</taxon>
        <taxon>Actinomycetota</taxon>
        <taxon>Actinomycetes</taxon>
        <taxon>Kitasatosporales</taxon>
        <taxon>Streptomycetaceae</taxon>
        <taxon>Streptomyces</taxon>
    </lineage>
</organism>
<protein>
    <submittedName>
        <fullName evidence="6">LacI family transcriptional regulator</fullName>
    </submittedName>
</protein>
<evidence type="ECO:0000256" key="3">
    <source>
        <dbReference type="ARBA" id="ARBA00023163"/>
    </source>
</evidence>
<accession>A0ABX1BRH2</accession>
<dbReference type="InterPro" id="IPR028082">
    <property type="entry name" value="Peripla_BP_I"/>
</dbReference>
<dbReference type="Gene3D" id="3.40.50.2300">
    <property type="match status" value="2"/>
</dbReference>
<dbReference type="InterPro" id="IPR046335">
    <property type="entry name" value="LacI/GalR-like_sensor"/>
</dbReference>
<keyword evidence="7" id="KW-1185">Reference proteome</keyword>
<dbReference type="PANTHER" id="PTHR30146:SF109">
    <property type="entry name" value="HTH-TYPE TRANSCRIPTIONAL REGULATOR GALS"/>
    <property type="match status" value="1"/>
</dbReference>
<dbReference type="InterPro" id="IPR010982">
    <property type="entry name" value="Lambda_DNA-bd_dom_sf"/>
</dbReference>
<dbReference type="Pfam" id="PF00356">
    <property type="entry name" value="LacI"/>
    <property type="match status" value="1"/>
</dbReference>
<dbReference type="EMBL" id="JAATEN010000004">
    <property type="protein sequence ID" value="NJQ00317.1"/>
    <property type="molecule type" value="Genomic_DNA"/>
</dbReference>
<feature type="domain" description="HTH lacI-type" evidence="5">
    <location>
        <begin position="15"/>
        <end position="69"/>
    </location>
</feature>
<comment type="caution">
    <text evidence="6">The sequence shown here is derived from an EMBL/GenBank/DDBJ whole genome shotgun (WGS) entry which is preliminary data.</text>
</comment>
<proteinExistence type="predicted"/>
<dbReference type="SMART" id="SM00354">
    <property type="entry name" value="HTH_LACI"/>
    <property type="match status" value="1"/>
</dbReference>
<dbReference type="PROSITE" id="PS50932">
    <property type="entry name" value="HTH_LACI_2"/>
    <property type="match status" value="1"/>
</dbReference>
<keyword evidence="2" id="KW-0238">DNA-binding</keyword>
<reference evidence="6 7" key="1">
    <citation type="submission" date="2020-03" db="EMBL/GenBank/DDBJ databases">
        <title>WGS of actinomycetes isolated from Thailand.</title>
        <authorList>
            <person name="Thawai C."/>
        </authorList>
    </citation>
    <scope>NUCLEOTIDE SEQUENCE [LARGE SCALE GENOMIC DNA]</scope>
    <source>
        <strain evidence="6 7">PLAI 1-29</strain>
    </source>
</reference>
<sequence length="375" mass="39641">MPRSPGSTPPQDGPVTLAKVARRAGVSPQTVSNALNTPDLLRPETLERVLRTVDEMGYRPSRAAQTLRTRSSRLLGYGVQPAPPGATAPVMDQFLHALSGAADAAGYRVVLFAEERREDGGDGGARLDRYRELLDQHDVDGFVLSGTDRSDPRQAWLAKRGVPFVAFGRMWSGRQIGDWVDVDGASGTDAAVEHLAALGHRRIGFLGWPRGSGVGDDRAAGWLRAMRRHGLPTRGRRAQSVDDTAAARAAVAPLLAAGVTAVVAASDLLALGCCHALRERGAEPGRDVAVVGFDDSPAATLLSPGLTTLAQPLEAVGHECVRLLLARIAAPSAPPERVLLEPSLVVRDSTPPVPPAPPVPDLAPRTRLPAPRRGD</sequence>
<dbReference type="Pfam" id="PF13377">
    <property type="entry name" value="Peripla_BP_3"/>
    <property type="match status" value="1"/>
</dbReference>
<feature type="compositionally biased region" description="Pro residues" evidence="4">
    <location>
        <begin position="351"/>
        <end position="361"/>
    </location>
</feature>
<evidence type="ECO:0000259" key="5">
    <source>
        <dbReference type="PROSITE" id="PS50932"/>
    </source>
</evidence>
<evidence type="ECO:0000256" key="2">
    <source>
        <dbReference type="ARBA" id="ARBA00023125"/>
    </source>
</evidence>
<dbReference type="SUPFAM" id="SSF47413">
    <property type="entry name" value="lambda repressor-like DNA-binding domains"/>
    <property type="match status" value="1"/>
</dbReference>
<dbReference type="CDD" id="cd01392">
    <property type="entry name" value="HTH_LacI"/>
    <property type="match status" value="1"/>
</dbReference>
<dbReference type="RefSeq" id="WP_168100919.1">
    <property type="nucleotide sequence ID" value="NZ_JAATEN010000004.1"/>
</dbReference>
<feature type="compositionally biased region" description="Low complexity" evidence="4">
    <location>
        <begin position="362"/>
        <end position="375"/>
    </location>
</feature>
<dbReference type="PANTHER" id="PTHR30146">
    <property type="entry name" value="LACI-RELATED TRANSCRIPTIONAL REPRESSOR"/>
    <property type="match status" value="1"/>
</dbReference>
<keyword evidence="1" id="KW-0805">Transcription regulation</keyword>
<dbReference type="SUPFAM" id="SSF53822">
    <property type="entry name" value="Periplasmic binding protein-like I"/>
    <property type="match status" value="1"/>
</dbReference>
<evidence type="ECO:0000256" key="1">
    <source>
        <dbReference type="ARBA" id="ARBA00023015"/>
    </source>
</evidence>
<keyword evidence="3" id="KW-0804">Transcription</keyword>
<evidence type="ECO:0000256" key="4">
    <source>
        <dbReference type="SAM" id="MobiDB-lite"/>
    </source>
</evidence>
<dbReference type="InterPro" id="IPR000843">
    <property type="entry name" value="HTH_LacI"/>
</dbReference>
<name>A0ABX1BRH2_9ACTN</name>
<gene>
    <name evidence="6" type="ORF">HCK00_07160</name>
</gene>
<dbReference type="Proteomes" id="UP000695264">
    <property type="component" value="Unassembled WGS sequence"/>
</dbReference>
<dbReference type="Gene3D" id="1.10.260.40">
    <property type="entry name" value="lambda repressor-like DNA-binding domains"/>
    <property type="match status" value="1"/>
</dbReference>
<dbReference type="CDD" id="cd06292">
    <property type="entry name" value="PBP1_AglR_RafR-like"/>
    <property type="match status" value="1"/>
</dbReference>
<feature type="region of interest" description="Disordered" evidence="4">
    <location>
        <begin position="346"/>
        <end position="375"/>
    </location>
</feature>
<evidence type="ECO:0000313" key="7">
    <source>
        <dbReference type="Proteomes" id="UP000695264"/>
    </source>
</evidence>